<gene>
    <name evidence="1" type="ORF">SAMN04244553_2105</name>
</gene>
<sequence>MTNGTGGRTVPADALILLGEIHTCLVPDSGTLNATEVEGLLAALMPGSLVSTRARPIPLAISPTTVCGVDCRLATVSGATVHAIGTVATEAVVYGGRVLQSCARTTVRRAEQTQRQPWSHYLSRVGVTEVVTKTKPGTPEDLADGFLAVPEIADTLDLCSISERTLAAVRVHPLLDQQQPLLAGSTRLRWVARYAGTDAEPEVRMRLEDGALRTVRVTVRDPADLPLAQRFCADLAVHDWLLTAAGTAIEETNRHPAGSAESARILSAILEHLAHLWMPGVHSPPGLRELWKQLHAEPGFDRQWRMSVGQLRDRLAVATLAALRDAKVAAAPW</sequence>
<dbReference type="STRING" id="1379680.GCA_001612615_05127"/>
<dbReference type="EMBL" id="OBEG01000002">
    <property type="protein sequence ID" value="SNY80534.1"/>
    <property type="molecule type" value="Genomic_DNA"/>
</dbReference>
<keyword evidence="2" id="KW-1185">Reference proteome</keyword>
<evidence type="ECO:0000313" key="2">
    <source>
        <dbReference type="Proteomes" id="UP000219565"/>
    </source>
</evidence>
<dbReference type="RefSeq" id="WP_097244786.1">
    <property type="nucleotide sequence ID" value="NZ_OBEG01000002.1"/>
</dbReference>
<dbReference type="Proteomes" id="UP000219565">
    <property type="component" value="Unassembled WGS sequence"/>
</dbReference>
<reference evidence="1 2" key="1">
    <citation type="submission" date="2017-09" db="EMBL/GenBank/DDBJ databases">
        <authorList>
            <person name="Ehlers B."/>
            <person name="Leendertz F.H."/>
        </authorList>
    </citation>
    <scope>NUCLEOTIDE SEQUENCE [LARGE SCALE GENOMIC DNA]</scope>
    <source>
        <strain evidence="1 2">DSM 45537</strain>
    </source>
</reference>
<dbReference type="AlphaFoldDB" id="A0A285L6M8"/>
<organism evidence="1 2">
    <name type="scientific">Nocardia amikacinitolerans</name>
    <dbReference type="NCBI Taxonomy" id="756689"/>
    <lineage>
        <taxon>Bacteria</taxon>
        <taxon>Bacillati</taxon>
        <taxon>Actinomycetota</taxon>
        <taxon>Actinomycetes</taxon>
        <taxon>Mycobacteriales</taxon>
        <taxon>Nocardiaceae</taxon>
        <taxon>Nocardia</taxon>
    </lineage>
</organism>
<protein>
    <submittedName>
        <fullName evidence="1">Uncharacterized protein</fullName>
    </submittedName>
</protein>
<proteinExistence type="predicted"/>
<name>A0A285L6M8_9NOCA</name>
<accession>A0A285L6M8</accession>
<dbReference type="InterPro" id="IPR049749">
    <property type="entry name" value="SCO2521-like"/>
</dbReference>
<evidence type="ECO:0000313" key="1">
    <source>
        <dbReference type="EMBL" id="SNY80534.1"/>
    </source>
</evidence>
<dbReference type="OrthoDB" id="3210171at2"/>
<dbReference type="NCBIfam" id="NF040565">
    <property type="entry name" value="SCO2521_fam"/>
    <property type="match status" value="1"/>
</dbReference>